<name>A0ABU3DLH6_9RHOB</name>
<gene>
    <name evidence="6" type="ORF">RM543_18100</name>
</gene>
<evidence type="ECO:0000313" key="6">
    <source>
        <dbReference type="EMBL" id="MDT0684579.1"/>
    </source>
</evidence>
<evidence type="ECO:0000256" key="4">
    <source>
        <dbReference type="ARBA" id="ARBA00023163"/>
    </source>
</evidence>
<organism evidence="6 7">
    <name type="scientific">Tropicimonas omnivorans</name>
    <dbReference type="NCBI Taxonomy" id="3075590"/>
    <lineage>
        <taxon>Bacteria</taxon>
        <taxon>Pseudomonadati</taxon>
        <taxon>Pseudomonadota</taxon>
        <taxon>Alphaproteobacteria</taxon>
        <taxon>Rhodobacterales</taxon>
        <taxon>Roseobacteraceae</taxon>
        <taxon>Tropicimonas</taxon>
    </lineage>
</organism>
<reference evidence="6 7" key="1">
    <citation type="submission" date="2023-09" db="EMBL/GenBank/DDBJ databases">
        <authorList>
            <person name="Rey-Velasco X."/>
        </authorList>
    </citation>
    <scope>NUCLEOTIDE SEQUENCE [LARGE SCALE GENOMIC DNA]</scope>
    <source>
        <strain evidence="6 7">F158</strain>
    </source>
</reference>
<feature type="domain" description="HTH lysR-type" evidence="5">
    <location>
        <begin position="3"/>
        <end position="60"/>
    </location>
</feature>
<dbReference type="Gene3D" id="1.10.10.10">
    <property type="entry name" value="Winged helix-like DNA-binding domain superfamily/Winged helix DNA-binding domain"/>
    <property type="match status" value="1"/>
</dbReference>
<keyword evidence="4" id="KW-0804">Transcription</keyword>
<dbReference type="Proteomes" id="UP001265259">
    <property type="component" value="Unassembled WGS sequence"/>
</dbReference>
<dbReference type="Pfam" id="PF00126">
    <property type="entry name" value="HTH_1"/>
    <property type="match status" value="1"/>
</dbReference>
<evidence type="ECO:0000256" key="2">
    <source>
        <dbReference type="ARBA" id="ARBA00023015"/>
    </source>
</evidence>
<dbReference type="RefSeq" id="WP_311694210.1">
    <property type="nucleotide sequence ID" value="NZ_JAVRHL010000006.1"/>
</dbReference>
<evidence type="ECO:0000256" key="3">
    <source>
        <dbReference type="ARBA" id="ARBA00023125"/>
    </source>
</evidence>
<dbReference type="Gene3D" id="3.40.190.290">
    <property type="match status" value="1"/>
</dbReference>
<evidence type="ECO:0000256" key="1">
    <source>
        <dbReference type="ARBA" id="ARBA00009437"/>
    </source>
</evidence>
<keyword evidence="2" id="KW-0805">Transcription regulation</keyword>
<dbReference type="SUPFAM" id="SSF46785">
    <property type="entry name" value="Winged helix' DNA-binding domain"/>
    <property type="match status" value="1"/>
</dbReference>
<evidence type="ECO:0000259" key="5">
    <source>
        <dbReference type="PROSITE" id="PS50931"/>
    </source>
</evidence>
<protein>
    <submittedName>
        <fullName evidence="6">LysR family transcriptional regulator</fullName>
    </submittedName>
</protein>
<dbReference type="PROSITE" id="PS50931">
    <property type="entry name" value="HTH_LYSR"/>
    <property type="match status" value="1"/>
</dbReference>
<keyword evidence="7" id="KW-1185">Reference proteome</keyword>
<dbReference type="PANTHER" id="PTHR30427:SF1">
    <property type="entry name" value="TRANSCRIPTIONAL ACTIVATOR PROTEIN LYSR"/>
    <property type="match status" value="1"/>
</dbReference>
<dbReference type="InterPro" id="IPR000847">
    <property type="entry name" value="LysR_HTH_N"/>
</dbReference>
<comment type="caution">
    <text evidence="6">The sequence shown here is derived from an EMBL/GenBank/DDBJ whole genome shotgun (WGS) entry which is preliminary data.</text>
</comment>
<dbReference type="InterPro" id="IPR005119">
    <property type="entry name" value="LysR_subst-bd"/>
</dbReference>
<dbReference type="PANTHER" id="PTHR30427">
    <property type="entry name" value="TRANSCRIPTIONAL ACTIVATOR PROTEIN LYSR"/>
    <property type="match status" value="1"/>
</dbReference>
<dbReference type="SUPFAM" id="SSF53850">
    <property type="entry name" value="Periplasmic binding protein-like II"/>
    <property type="match status" value="1"/>
</dbReference>
<dbReference type="PRINTS" id="PR00039">
    <property type="entry name" value="HTHLYSR"/>
</dbReference>
<proteinExistence type="inferred from homology"/>
<evidence type="ECO:0000313" key="7">
    <source>
        <dbReference type="Proteomes" id="UP001265259"/>
    </source>
</evidence>
<accession>A0ABU3DLH6</accession>
<dbReference type="Pfam" id="PF03466">
    <property type="entry name" value="LysR_substrate"/>
    <property type="match status" value="1"/>
</dbReference>
<dbReference type="InterPro" id="IPR036388">
    <property type="entry name" value="WH-like_DNA-bd_sf"/>
</dbReference>
<keyword evidence="3" id="KW-0238">DNA-binding</keyword>
<dbReference type="EMBL" id="JAVRHL010000006">
    <property type="protein sequence ID" value="MDT0684579.1"/>
    <property type="molecule type" value="Genomic_DNA"/>
</dbReference>
<sequence>MQFKMRQMEVFRAVIIGGSLTNAARLLNISQPAVSRMIAHIEDSLDVELFQRAKGRLIPTTEALLLLDEVEKVHSAAIQANEFVENLAREMSGVLRVGVSACLSPLVAESLIPSFMQTYPRITIDFFTMLLADMPVALLSDRIDLAVSVMPLENANIRTTEIAARRMVLLVPGDHELADRTSVTLAEIAAHPLIVHSEDMALGRMVATAFGDGGIDYETRCIIHHSRDACDLVAAGAGAAIIDPFTATIARSRGLSTISIAEDIVTRPSINHVLLREPRSEVAYIMDHGARRLADAIPQER</sequence>
<comment type="similarity">
    <text evidence="1">Belongs to the LysR transcriptional regulatory family.</text>
</comment>
<dbReference type="InterPro" id="IPR036390">
    <property type="entry name" value="WH_DNA-bd_sf"/>
</dbReference>